<organism evidence="2 3">
    <name type="scientific">Vibrio campbellii (strain ATCC BAA-1116)</name>
    <dbReference type="NCBI Taxonomy" id="2902295"/>
    <lineage>
        <taxon>Bacteria</taxon>
        <taxon>Pseudomonadati</taxon>
        <taxon>Pseudomonadota</taxon>
        <taxon>Gammaproteobacteria</taxon>
        <taxon>Vibrionales</taxon>
        <taxon>Vibrionaceae</taxon>
        <taxon>Vibrio</taxon>
    </lineage>
</organism>
<name>A7MTG5_VIBC1</name>
<accession>A7MTG5</accession>
<protein>
    <submittedName>
        <fullName evidence="2">Uncharacterized protein</fullName>
    </submittedName>
</protein>
<gene>
    <name evidence="2" type="ordered locus">VIBHAR_01680</name>
</gene>
<evidence type="ECO:0000313" key="2">
    <source>
        <dbReference type="EMBL" id="ABU70649.1"/>
    </source>
</evidence>
<evidence type="ECO:0000256" key="1">
    <source>
        <dbReference type="SAM" id="SignalP"/>
    </source>
</evidence>
<proteinExistence type="predicted"/>
<dbReference type="AlphaFoldDB" id="A7MTG5"/>
<sequence>MKLSNICLAMTFGFFSISAMCSQNDFYELVNDDGVDISFRKTEQSEGKNIFSLYKQKENNGTSYTFFPAKEGVEKGDWAYVNHSSTRLDAIDVCKNYTVGGKTWFLPSSGIITSAIVSGDKKLMNEIKKWQDEENSFFGIGWVSDDIQPQHTEFNFVYSDIFEPQNPVKIVPYENIGEEYTMVICHSEQS</sequence>
<evidence type="ECO:0000313" key="3">
    <source>
        <dbReference type="Proteomes" id="UP000008152"/>
    </source>
</evidence>
<dbReference type="Proteomes" id="UP000008152">
    <property type="component" value="Chromosome I"/>
</dbReference>
<dbReference type="EMBL" id="CP000789">
    <property type="protein sequence ID" value="ABU70649.1"/>
    <property type="molecule type" value="Genomic_DNA"/>
</dbReference>
<dbReference type="PATRIC" id="fig|338187.25.peg.988"/>
<dbReference type="RefSeq" id="WP_012127507.1">
    <property type="nucleotide sequence ID" value="NC_009783.1"/>
</dbReference>
<keyword evidence="1" id="KW-0732">Signal</keyword>
<feature type="chain" id="PRO_5002713580" evidence="1">
    <location>
        <begin position="22"/>
        <end position="190"/>
    </location>
</feature>
<reference evidence="2 3" key="1">
    <citation type="submission" date="2007-08" db="EMBL/GenBank/DDBJ databases">
        <authorList>
            <consortium name="The Vibrio harveyi Genome Sequencing Project"/>
            <person name="Bassler B."/>
            <person name="Clifton S.W."/>
            <person name="Fulton L."/>
            <person name="Delehaunty K."/>
            <person name="Fronick C."/>
            <person name="Harrison M."/>
            <person name="Markivic C."/>
            <person name="Fulton R."/>
            <person name="Tin-Wollam A.-M."/>
            <person name="Shah N."/>
            <person name="Pepin K."/>
            <person name="Nash W."/>
            <person name="Thiruvilangam P."/>
            <person name="Bhonagiri V."/>
            <person name="Waters C."/>
            <person name="Tu K.C."/>
            <person name="Irgon J."/>
            <person name="Wilson R.K."/>
        </authorList>
    </citation>
    <scope>NUCLEOTIDE SEQUENCE [LARGE SCALE GENOMIC DNA]</scope>
    <source>
        <strain evidence="3">ATCC BAA-1116 / BB120</strain>
    </source>
</reference>
<feature type="signal peptide" evidence="1">
    <location>
        <begin position="1"/>
        <end position="21"/>
    </location>
</feature>
<dbReference type="KEGG" id="vha:VIBHAR_01680"/>